<organism evidence="1 2">
    <name type="scientific">Chionoecetes opilio</name>
    <name type="common">Atlantic snow crab</name>
    <name type="synonym">Cancer opilio</name>
    <dbReference type="NCBI Taxonomy" id="41210"/>
    <lineage>
        <taxon>Eukaryota</taxon>
        <taxon>Metazoa</taxon>
        <taxon>Ecdysozoa</taxon>
        <taxon>Arthropoda</taxon>
        <taxon>Crustacea</taxon>
        <taxon>Multicrustacea</taxon>
        <taxon>Malacostraca</taxon>
        <taxon>Eumalacostraca</taxon>
        <taxon>Eucarida</taxon>
        <taxon>Decapoda</taxon>
        <taxon>Pleocyemata</taxon>
        <taxon>Brachyura</taxon>
        <taxon>Eubrachyura</taxon>
        <taxon>Majoidea</taxon>
        <taxon>Majidae</taxon>
        <taxon>Chionoecetes</taxon>
    </lineage>
</organism>
<evidence type="ECO:0000313" key="1">
    <source>
        <dbReference type="EMBL" id="KAG0715612.1"/>
    </source>
</evidence>
<gene>
    <name evidence="1" type="ORF">GWK47_011528</name>
</gene>
<dbReference type="EMBL" id="JACEEZ010019541">
    <property type="protein sequence ID" value="KAG0715612.1"/>
    <property type="molecule type" value="Genomic_DNA"/>
</dbReference>
<sequence length="101" mass="11771">MWSLCEPDPYVNITPVITSQLYSTDVLEAASHQDPYLKDGRQEHMNSSILEESESCIFQYSRLPLPRLRSSDRRDILGRAWLSDDVMDLAQEILQRRFPQT</sequence>
<protein>
    <submittedName>
        <fullName evidence="1">Uncharacterized protein</fullName>
    </submittedName>
</protein>
<proteinExistence type="predicted"/>
<dbReference type="AlphaFoldDB" id="A0A8J4XVZ8"/>
<keyword evidence="2" id="KW-1185">Reference proteome</keyword>
<accession>A0A8J4XVZ8</accession>
<name>A0A8J4XVZ8_CHIOP</name>
<reference evidence="1" key="1">
    <citation type="submission" date="2020-07" db="EMBL/GenBank/DDBJ databases">
        <title>The High-quality genome of the commercially important snow crab, Chionoecetes opilio.</title>
        <authorList>
            <person name="Jeong J.-H."/>
            <person name="Ryu S."/>
        </authorList>
    </citation>
    <scope>NUCLEOTIDE SEQUENCE</scope>
    <source>
        <strain evidence="1">MADBK_172401_WGS</strain>
        <tissue evidence="1">Digestive gland</tissue>
    </source>
</reference>
<comment type="caution">
    <text evidence="1">The sequence shown here is derived from an EMBL/GenBank/DDBJ whole genome shotgun (WGS) entry which is preliminary data.</text>
</comment>
<dbReference type="Proteomes" id="UP000770661">
    <property type="component" value="Unassembled WGS sequence"/>
</dbReference>
<evidence type="ECO:0000313" key="2">
    <source>
        <dbReference type="Proteomes" id="UP000770661"/>
    </source>
</evidence>